<comment type="caution">
    <text evidence="4">The sequence shown here is derived from an EMBL/GenBank/DDBJ whole genome shotgun (WGS) entry which is preliminary data.</text>
</comment>
<feature type="chain" id="PRO_5035210604" evidence="3">
    <location>
        <begin position="25"/>
        <end position="145"/>
    </location>
</feature>
<keyword evidence="2" id="KW-0812">Transmembrane</keyword>
<evidence type="ECO:0000313" key="4">
    <source>
        <dbReference type="EMBL" id="KAG8456960.1"/>
    </source>
</evidence>
<organism evidence="4 5">
    <name type="scientific">Diacronema lutheri</name>
    <name type="common">Unicellular marine alga</name>
    <name type="synonym">Monochrysis lutheri</name>
    <dbReference type="NCBI Taxonomy" id="2081491"/>
    <lineage>
        <taxon>Eukaryota</taxon>
        <taxon>Haptista</taxon>
        <taxon>Haptophyta</taxon>
        <taxon>Pavlovophyceae</taxon>
        <taxon>Pavlovales</taxon>
        <taxon>Pavlovaceae</taxon>
        <taxon>Diacronema</taxon>
    </lineage>
</organism>
<evidence type="ECO:0000256" key="1">
    <source>
        <dbReference type="SAM" id="MobiDB-lite"/>
    </source>
</evidence>
<protein>
    <submittedName>
        <fullName evidence="4">Uncharacterized protein</fullName>
    </submittedName>
</protein>
<evidence type="ECO:0000256" key="3">
    <source>
        <dbReference type="SAM" id="SignalP"/>
    </source>
</evidence>
<feature type="signal peptide" evidence="3">
    <location>
        <begin position="1"/>
        <end position="24"/>
    </location>
</feature>
<accession>A0A8J5X682</accession>
<name>A0A8J5X682_DIALT</name>
<feature type="transmembrane region" description="Helical" evidence="2">
    <location>
        <begin position="89"/>
        <end position="108"/>
    </location>
</feature>
<dbReference type="AlphaFoldDB" id="A0A8J5X682"/>
<dbReference type="EMBL" id="JAGTXO010000094">
    <property type="protein sequence ID" value="KAG8456960.1"/>
    <property type="molecule type" value="Genomic_DNA"/>
</dbReference>
<evidence type="ECO:0000313" key="5">
    <source>
        <dbReference type="Proteomes" id="UP000751190"/>
    </source>
</evidence>
<keyword evidence="2" id="KW-0472">Membrane</keyword>
<keyword evidence="2" id="KW-1133">Transmembrane helix</keyword>
<keyword evidence="3" id="KW-0732">Signal</keyword>
<evidence type="ECO:0000256" key="2">
    <source>
        <dbReference type="SAM" id="Phobius"/>
    </source>
</evidence>
<keyword evidence="5" id="KW-1185">Reference proteome</keyword>
<sequence>MRGGAATLCLVGVLLGVAAAPTRALQPRPTPPGRATLRRLAPSLAATPAAAVALVPAAARAADTALSPAAGAVAAPPTGGLVDLPPDSLLLALVVLIFAGVAALQFSLGDVMSEIDNLPPSMGSQAKKERIKSGGFLKQPDSGRP</sequence>
<reference evidence="4" key="1">
    <citation type="submission" date="2021-05" db="EMBL/GenBank/DDBJ databases">
        <title>The genome of the haptophyte Pavlova lutheri (Diacronema luteri, Pavlovales) - a model for lipid biosynthesis in eukaryotic algae.</title>
        <authorList>
            <person name="Hulatt C.J."/>
            <person name="Posewitz M.C."/>
        </authorList>
    </citation>
    <scope>NUCLEOTIDE SEQUENCE</scope>
    <source>
        <strain evidence="4">NIVA-4/92</strain>
    </source>
</reference>
<proteinExistence type="predicted"/>
<gene>
    <name evidence="4" type="ORF">KFE25_011318</name>
</gene>
<feature type="region of interest" description="Disordered" evidence="1">
    <location>
        <begin position="120"/>
        <end position="145"/>
    </location>
</feature>
<dbReference type="Proteomes" id="UP000751190">
    <property type="component" value="Unassembled WGS sequence"/>
</dbReference>